<evidence type="ECO:0000256" key="3">
    <source>
        <dbReference type="HAMAP-Rule" id="MF_01150"/>
    </source>
</evidence>
<dbReference type="InterPro" id="IPR020945">
    <property type="entry name" value="DMSO/NO3_reduct_chaperone"/>
</dbReference>
<evidence type="ECO:0000313" key="5">
    <source>
        <dbReference type="Proteomes" id="UP000474778"/>
    </source>
</evidence>
<comment type="caution">
    <text evidence="4">The sequence shown here is derived from an EMBL/GenBank/DDBJ whole genome shotgun (WGS) entry which is preliminary data.</text>
</comment>
<name>A0A6L7HX41_9GAMM</name>
<dbReference type="PANTHER" id="PTHR34227:SF11">
    <property type="entry name" value="CHAPERONE PROTEIN TORD"/>
    <property type="match status" value="1"/>
</dbReference>
<comment type="similarity">
    <text evidence="3">Belongs to the TorD/DmsD family. TorD subfamily.</text>
</comment>
<proteinExistence type="inferred from homology"/>
<gene>
    <name evidence="3 4" type="primary">torD</name>
    <name evidence="4" type="ORF">GNT65_08465</name>
</gene>
<comment type="function">
    <text evidence="3">Involved in the biogenesis of TorA. Acts on TorA before the insertion of the molybdenum cofactor and, as a result, probably favors a conformation of the apoenzyme that is competent for acquiring the cofactor.</text>
</comment>
<dbReference type="RefSeq" id="WP_160795223.1">
    <property type="nucleotide sequence ID" value="NZ_WRPA01000006.1"/>
</dbReference>
<evidence type="ECO:0000256" key="2">
    <source>
        <dbReference type="ARBA" id="ARBA00023186"/>
    </source>
</evidence>
<dbReference type="InterPro" id="IPR036386">
    <property type="entry name" value="HscB_C_sf"/>
</dbReference>
<dbReference type="InterPro" id="IPR036411">
    <property type="entry name" value="TorD-like_sf"/>
</dbReference>
<protein>
    <recommendedName>
        <fullName evidence="3">Chaperone protein TorD</fullName>
    </recommendedName>
</protein>
<dbReference type="Proteomes" id="UP000474778">
    <property type="component" value="Unassembled WGS sequence"/>
</dbReference>
<dbReference type="Gene3D" id="1.20.120.1820">
    <property type="match status" value="1"/>
</dbReference>
<dbReference type="Pfam" id="PF02613">
    <property type="entry name" value="Nitrate_red_del"/>
    <property type="match status" value="1"/>
</dbReference>
<evidence type="ECO:0000313" key="4">
    <source>
        <dbReference type="EMBL" id="MXR68703.1"/>
    </source>
</evidence>
<dbReference type="GO" id="GO:0005737">
    <property type="term" value="C:cytoplasm"/>
    <property type="evidence" value="ECO:0007669"/>
    <property type="project" value="UniProtKB-SubCell"/>
</dbReference>
<dbReference type="AlphaFoldDB" id="A0A6L7HX41"/>
<dbReference type="Gene3D" id="1.20.1280.20">
    <property type="entry name" value="HscB, C-terminal domain"/>
    <property type="match status" value="1"/>
</dbReference>
<organism evidence="4 5">
    <name type="scientific">Shewanella insulae</name>
    <dbReference type="NCBI Taxonomy" id="2681496"/>
    <lineage>
        <taxon>Bacteria</taxon>
        <taxon>Pseudomonadati</taxon>
        <taxon>Pseudomonadota</taxon>
        <taxon>Gammaproteobacteria</taxon>
        <taxon>Alteromonadales</taxon>
        <taxon>Shewanellaceae</taxon>
        <taxon>Shewanella</taxon>
    </lineage>
</organism>
<comment type="subcellular location">
    <subcellularLocation>
        <location evidence="3">Cytoplasm</location>
    </subcellularLocation>
</comment>
<dbReference type="GO" id="GO:0006457">
    <property type="term" value="P:protein folding"/>
    <property type="evidence" value="ECO:0007669"/>
    <property type="project" value="UniProtKB-UniRule"/>
</dbReference>
<evidence type="ECO:0000256" key="1">
    <source>
        <dbReference type="ARBA" id="ARBA00022490"/>
    </source>
</evidence>
<reference evidence="4 5" key="1">
    <citation type="submission" date="2019-12" db="EMBL/GenBank/DDBJ databases">
        <title>Shewanella insulae sp. nov., isolated from a tidal flat.</title>
        <authorList>
            <person name="Yoon J.-H."/>
        </authorList>
    </citation>
    <scope>NUCLEOTIDE SEQUENCE [LARGE SCALE GENOMIC DNA]</scope>
    <source>
        <strain evidence="4 5">JBTF-M18</strain>
    </source>
</reference>
<dbReference type="SUPFAM" id="SSF89155">
    <property type="entry name" value="TorD-like"/>
    <property type="match status" value="1"/>
</dbReference>
<sequence>MNQTSINQTAQNQARARVYRLLSDLFAKEIDHQRLTCLQSSEAQAFFDLLATDPELAPEVNTLQEVLAGLNDEPALLNLAADYCGLFLVGGKQSANPYASLYLTPKEDEEQPLLFGDQHQEMMALLMQSQLQVQSDFPEPADHIAVILAYVAQQATRLGDKDQQAFIAQYLDAWLPEFAMRVSDRDSGRFYQALARLTQTWVRQDCEVLSA</sequence>
<dbReference type="EMBL" id="WRPA01000006">
    <property type="protein sequence ID" value="MXR68703.1"/>
    <property type="molecule type" value="Genomic_DNA"/>
</dbReference>
<keyword evidence="2 3" id="KW-0143">Chaperone</keyword>
<keyword evidence="5" id="KW-1185">Reference proteome</keyword>
<dbReference type="GO" id="GO:0051259">
    <property type="term" value="P:protein complex oligomerization"/>
    <property type="evidence" value="ECO:0007669"/>
    <property type="project" value="InterPro"/>
</dbReference>
<dbReference type="PANTHER" id="PTHR34227">
    <property type="entry name" value="CHAPERONE PROTEIN YCDY"/>
    <property type="match status" value="1"/>
</dbReference>
<dbReference type="NCBIfam" id="NF003442">
    <property type="entry name" value="PRK04976.1"/>
    <property type="match status" value="1"/>
</dbReference>
<keyword evidence="1 3" id="KW-0963">Cytoplasm</keyword>
<dbReference type="HAMAP" id="MF_01150">
    <property type="entry name" value="TorD"/>
    <property type="match status" value="1"/>
</dbReference>
<dbReference type="InterPro" id="IPR023069">
    <property type="entry name" value="Chaperone_TorD"/>
</dbReference>
<accession>A0A6L7HX41</accession>
<dbReference type="InterPro" id="IPR050289">
    <property type="entry name" value="TorD/DmsD_chaperones"/>
</dbReference>